<reference evidence="1 2" key="1">
    <citation type="submission" date="2020-04" db="EMBL/GenBank/DDBJ databases">
        <title>Ferrimonas sp. S7 isolated from sea water.</title>
        <authorList>
            <person name="Bae S.S."/>
            <person name="Baek K."/>
        </authorList>
    </citation>
    <scope>NUCLEOTIDE SEQUENCE [LARGE SCALE GENOMIC DNA]</scope>
    <source>
        <strain evidence="1 2">S7</strain>
    </source>
</reference>
<protein>
    <recommendedName>
        <fullName evidence="3">Hook-length control protein FliK</fullName>
    </recommendedName>
</protein>
<dbReference type="AlphaFoldDB" id="A0A6H1UA08"/>
<keyword evidence="2" id="KW-1185">Reference proteome</keyword>
<evidence type="ECO:0000313" key="1">
    <source>
        <dbReference type="EMBL" id="QIZ75658.1"/>
    </source>
</evidence>
<evidence type="ECO:0008006" key="3">
    <source>
        <dbReference type="Google" id="ProtNLM"/>
    </source>
</evidence>
<gene>
    <name evidence="1" type="ORF">HER31_01310</name>
</gene>
<organism evidence="1 2">
    <name type="scientific">Ferrimonas lipolytica</name>
    <dbReference type="NCBI Taxonomy" id="2724191"/>
    <lineage>
        <taxon>Bacteria</taxon>
        <taxon>Pseudomonadati</taxon>
        <taxon>Pseudomonadota</taxon>
        <taxon>Gammaproteobacteria</taxon>
        <taxon>Alteromonadales</taxon>
        <taxon>Ferrimonadaceae</taxon>
        <taxon>Ferrimonas</taxon>
    </lineage>
</organism>
<dbReference type="KEGG" id="fes:HER31_01310"/>
<evidence type="ECO:0000313" key="2">
    <source>
        <dbReference type="Proteomes" id="UP000501602"/>
    </source>
</evidence>
<proteinExistence type="predicted"/>
<name>A0A6H1UA08_9GAMM</name>
<dbReference type="Proteomes" id="UP000501602">
    <property type="component" value="Chromosome"/>
</dbReference>
<dbReference type="RefSeq" id="WP_168658919.1">
    <property type="nucleotide sequence ID" value="NZ_CP051180.1"/>
</dbReference>
<dbReference type="EMBL" id="CP051180">
    <property type="protein sequence ID" value="QIZ75658.1"/>
    <property type="molecule type" value="Genomic_DNA"/>
</dbReference>
<accession>A0A6H1UA08</accession>
<sequence>MEIKAVVSAPNFASNSAKVTLAATNIHHGQLQLGTNKQLFQVPATAGPYLANGEQSLRPLKLKTTFSIPQLAPQQQQLLTQQLPNPQTLIPVQITSASTAQLVLAGSTISLAVALPLGQWLVQRHQQQLRLFQVGQPIQLIPIAASNPNLTHTQPTLSSLSLPSLAQLAQPSALAAAIAQIGRFPFDSKLEGPLGNLARQWLSQFEPHSSLSELVKALHQYQQQSQADPEQAQLYLALPYQQQQQQRQLQLSLKQYRSHNDAKQPSWLLALQFELELGVLRGNVRWQDGEFTLELLCSSHSLTEAAQQHLAALQQRLTVSGLPLAQLHCRQAKITTNLSQPEQHYGR</sequence>